<keyword evidence="1" id="KW-1133">Transmembrane helix</keyword>
<proteinExistence type="predicted"/>
<dbReference type="SUPFAM" id="SSF54523">
    <property type="entry name" value="Pili subunits"/>
    <property type="match status" value="1"/>
</dbReference>
<keyword evidence="1" id="KW-0472">Membrane</keyword>
<protein>
    <submittedName>
        <fullName evidence="2">Type IV pilin</fullName>
    </submittedName>
</protein>
<dbReference type="GO" id="GO:0043683">
    <property type="term" value="P:type IV pilus assembly"/>
    <property type="evidence" value="ECO:0007669"/>
    <property type="project" value="InterPro"/>
</dbReference>
<dbReference type="InterPro" id="IPR031982">
    <property type="entry name" value="PilE-like"/>
</dbReference>
<accession>A0A2S5DDV9</accession>
<evidence type="ECO:0000313" key="3">
    <source>
        <dbReference type="Proteomes" id="UP000237082"/>
    </source>
</evidence>
<feature type="transmembrane region" description="Helical" evidence="1">
    <location>
        <begin position="6"/>
        <end position="27"/>
    </location>
</feature>
<comment type="caution">
    <text evidence="2">The sequence shown here is derived from an EMBL/GenBank/DDBJ whole genome shotgun (WGS) entry which is preliminary data.</text>
</comment>
<evidence type="ECO:0000313" key="2">
    <source>
        <dbReference type="EMBL" id="POZ61295.1"/>
    </source>
</evidence>
<dbReference type="Proteomes" id="UP000237082">
    <property type="component" value="Unassembled WGS sequence"/>
</dbReference>
<gene>
    <name evidence="2" type="ORF">C2I19_14580</name>
</gene>
<dbReference type="InterPro" id="IPR045584">
    <property type="entry name" value="Pilin-like"/>
</dbReference>
<dbReference type="NCBIfam" id="TIGR02532">
    <property type="entry name" value="IV_pilin_GFxxxE"/>
    <property type="match status" value="1"/>
</dbReference>
<dbReference type="PROSITE" id="PS00409">
    <property type="entry name" value="PROKAR_NTER_METHYL"/>
    <property type="match status" value="1"/>
</dbReference>
<sequence length="135" mass="14055">MRGVSLIELVITMAVIGILTAIAYPAYTSYLQQSRRSDAMQALTLAQSQMEQCYAQYFAYNNAACAVSATSPSGYYTVQIASGATASSYSLTATVVAAGLQGRDSSCNSFTISNAGIKSATNAQGGDSSSTCWPN</sequence>
<dbReference type="Pfam" id="PF07963">
    <property type="entry name" value="N_methyl"/>
    <property type="match status" value="1"/>
</dbReference>
<keyword evidence="1" id="KW-0812">Transmembrane</keyword>
<dbReference type="Gene3D" id="3.30.700.10">
    <property type="entry name" value="Glycoprotein, Type 4 Pilin"/>
    <property type="match status" value="1"/>
</dbReference>
<dbReference type="InterPro" id="IPR012902">
    <property type="entry name" value="N_methyl_site"/>
</dbReference>
<dbReference type="AlphaFoldDB" id="A0A2S5DDV9"/>
<dbReference type="Pfam" id="PF16732">
    <property type="entry name" value="ComP_DUS"/>
    <property type="match status" value="1"/>
</dbReference>
<keyword evidence="3" id="KW-1185">Reference proteome</keyword>
<organism evidence="2 3">
    <name type="scientific">Chromobacterium alticapitis</name>
    <dbReference type="NCBI Taxonomy" id="2073169"/>
    <lineage>
        <taxon>Bacteria</taxon>
        <taxon>Pseudomonadati</taxon>
        <taxon>Pseudomonadota</taxon>
        <taxon>Betaproteobacteria</taxon>
        <taxon>Neisseriales</taxon>
        <taxon>Chromobacteriaceae</taxon>
        <taxon>Chromobacterium</taxon>
    </lineage>
</organism>
<evidence type="ECO:0000256" key="1">
    <source>
        <dbReference type="SAM" id="Phobius"/>
    </source>
</evidence>
<reference evidence="3" key="1">
    <citation type="submission" date="2018-02" db="EMBL/GenBank/DDBJ databases">
        <authorList>
            <person name="O'Hara-Hanley K."/>
            <person name="Soby S."/>
        </authorList>
    </citation>
    <scope>NUCLEOTIDE SEQUENCE [LARGE SCALE GENOMIC DNA]</scope>
    <source>
        <strain evidence="3">MWU14-2602</strain>
    </source>
</reference>
<dbReference type="EMBL" id="PQWB01000063">
    <property type="protein sequence ID" value="POZ61295.1"/>
    <property type="molecule type" value="Genomic_DNA"/>
</dbReference>
<name>A0A2S5DDV9_9NEIS</name>